<evidence type="ECO:0000313" key="9">
    <source>
        <dbReference type="Proteomes" id="UP000326759"/>
    </source>
</evidence>
<evidence type="ECO:0000256" key="1">
    <source>
        <dbReference type="ARBA" id="ARBA00004123"/>
    </source>
</evidence>
<dbReference type="InterPro" id="IPR039920">
    <property type="entry name" value="MMS19"/>
</dbReference>
<dbReference type="PANTHER" id="PTHR12891:SF0">
    <property type="entry name" value="MMS19 NUCLEOTIDE EXCISION REPAIR PROTEIN HOMOLOG"/>
    <property type="match status" value="1"/>
</dbReference>
<dbReference type="InterPro" id="IPR024687">
    <property type="entry name" value="MMS19_C"/>
</dbReference>
<dbReference type="Pfam" id="PF12460">
    <property type="entry name" value="MMS19_C"/>
    <property type="match status" value="1"/>
</dbReference>
<dbReference type="GO" id="GO:0051604">
    <property type="term" value="P:protein maturation"/>
    <property type="evidence" value="ECO:0007669"/>
    <property type="project" value="UniProtKB-UniRule"/>
</dbReference>
<gene>
    <name evidence="8" type="primary">mms19</name>
    <name evidence="8" type="ORF">Anas_06088</name>
</gene>
<dbReference type="OrthoDB" id="342900at2759"/>
<evidence type="ECO:0000256" key="3">
    <source>
        <dbReference type="ARBA" id="ARBA00022737"/>
    </source>
</evidence>
<dbReference type="InterPro" id="IPR029240">
    <property type="entry name" value="MMS19_N"/>
</dbReference>
<comment type="subunit">
    <text evidence="5">Component of the CIA complex.</text>
</comment>
<sequence>MNDEFILNFISAAEGEKDPRNLVLLFSFFPNIAKELSLKDFAEDLFELVAAYFPIDFVPPKRDDFIVTTEDLTIGLRACMSSTDAFAPYCIPLLLEKLRLDNIDVKLESLRTLQACCKNYSGLSLRPHVLELWDHLRKEVIEGWNVDVEKEIIGSLSCLVETLERDRSCSDTVNILGSSALSECIPHLSNPEQRLMFPGAEVLLAVCRYSSVLSQTFCEKLIPLLVEQFSQKNQSIAKKNTLIVMAKFLLQGTQFSLFVAGQIEKREKLKNILDATSSLCRTTSVLKEALPPIWDTILKLVLVGDDLVISFLLCLKNSDIVELRSIGMLELFGFVKVDEVLKLGEIFYGRRTIPETFPEEVETFIKSSDRLVSFFSQNDLQHSPFMVYCVRCLLVRDDCPLKELRQDIAKHVVKWSLATEGDTCVKEKAASTVALFLLHSPSGEELDSYLCSLKQEINPLLGADVSAAVRLLGWIVKGLIMRGYPQDREWISMLLNMLTKEGEIGQKASECYKFLLKDDDSLLTLQGIRPKTYKLLYRQRFFESHIGEMVTMFNELGITRQGLRNNVLLAIFYLFPHLPQAVLKGHLKKLLPILVIGLKGCPSNDAATVAAGAVETLAFLLCHNVLQKLKVVLNDKKRVVRRAAAQARSAWDVFPSIILIAFEFCTTEIIKVFAKVSVINKDI</sequence>
<dbReference type="GO" id="GO:0005819">
    <property type="term" value="C:spindle"/>
    <property type="evidence" value="ECO:0007669"/>
    <property type="project" value="UniProtKB-SubCell"/>
</dbReference>
<keyword evidence="3" id="KW-0677">Repeat</keyword>
<dbReference type="GO" id="GO:0016226">
    <property type="term" value="P:iron-sulfur cluster assembly"/>
    <property type="evidence" value="ECO:0007669"/>
    <property type="project" value="UniProtKB-UniRule"/>
</dbReference>
<dbReference type="Pfam" id="PF14500">
    <property type="entry name" value="MMS19_N"/>
    <property type="match status" value="1"/>
</dbReference>
<keyword evidence="5" id="KW-0234">DNA repair</keyword>
<proteinExistence type="inferred from homology"/>
<evidence type="ECO:0000259" key="7">
    <source>
        <dbReference type="Pfam" id="PF14500"/>
    </source>
</evidence>
<accession>A0A5N5SQY0</accession>
<comment type="subcellular location">
    <subcellularLocation>
        <location evidence="5">Cytoplasm</location>
        <location evidence="5">Cytoskeleton</location>
        <location evidence="5">Spindle</location>
    </subcellularLocation>
    <subcellularLocation>
        <location evidence="1 5">Nucleus</location>
    </subcellularLocation>
</comment>
<dbReference type="Gene3D" id="1.25.10.10">
    <property type="entry name" value="Leucine-rich Repeat Variant"/>
    <property type="match status" value="1"/>
</dbReference>
<organism evidence="8 9">
    <name type="scientific">Armadillidium nasatum</name>
    <dbReference type="NCBI Taxonomy" id="96803"/>
    <lineage>
        <taxon>Eukaryota</taxon>
        <taxon>Metazoa</taxon>
        <taxon>Ecdysozoa</taxon>
        <taxon>Arthropoda</taxon>
        <taxon>Crustacea</taxon>
        <taxon>Multicrustacea</taxon>
        <taxon>Malacostraca</taxon>
        <taxon>Eumalacostraca</taxon>
        <taxon>Peracarida</taxon>
        <taxon>Isopoda</taxon>
        <taxon>Oniscidea</taxon>
        <taxon>Crinocheta</taxon>
        <taxon>Armadillidiidae</taxon>
        <taxon>Armadillidium</taxon>
    </lineage>
</organism>
<keyword evidence="4 5" id="KW-0539">Nucleus</keyword>
<dbReference type="InterPro" id="IPR016024">
    <property type="entry name" value="ARM-type_fold"/>
</dbReference>
<dbReference type="AlphaFoldDB" id="A0A5N5SQY0"/>
<dbReference type="SUPFAM" id="SSF48371">
    <property type="entry name" value="ARM repeat"/>
    <property type="match status" value="1"/>
</dbReference>
<dbReference type="Proteomes" id="UP000326759">
    <property type="component" value="Unassembled WGS sequence"/>
</dbReference>
<dbReference type="GO" id="GO:0006281">
    <property type="term" value="P:DNA repair"/>
    <property type="evidence" value="ECO:0007669"/>
    <property type="project" value="UniProtKB-UniRule"/>
</dbReference>
<feature type="domain" description="MMS19 C-terminal" evidence="6">
    <location>
        <begin position="364"/>
        <end position="640"/>
    </location>
</feature>
<dbReference type="PANTHER" id="PTHR12891">
    <property type="entry name" value="DNA REPAIR/TRANSCRIPTION PROTEIN MET18/MMS19"/>
    <property type="match status" value="1"/>
</dbReference>
<evidence type="ECO:0000256" key="4">
    <source>
        <dbReference type="ARBA" id="ARBA00023242"/>
    </source>
</evidence>
<evidence type="ECO:0000259" key="6">
    <source>
        <dbReference type="Pfam" id="PF12460"/>
    </source>
</evidence>
<keyword evidence="5" id="KW-0206">Cytoskeleton</keyword>
<keyword evidence="5" id="KW-0227">DNA damage</keyword>
<comment type="caution">
    <text evidence="8">The sequence shown here is derived from an EMBL/GenBank/DDBJ whole genome shotgun (WGS) entry which is preliminary data.</text>
</comment>
<name>A0A5N5SQY0_9CRUS</name>
<dbReference type="GO" id="GO:0097361">
    <property type="term" value="C:cytosolic [4Fe-4S] assembly targeting complex"/>
    <property type="evidence" value="ECO:0007669"/>
    <property type="project" value="UniProtKB-UniRule"/>
</dbReference>
<evidence type="ECO:0000256" key="2">
    <source>
        <dbReference type="ARBA" id="ARBA00009340"/>
    </source>
</evidence>
<comment type="similarity">
    <text evidence="2 5">Belongs to the MET18/MMS19 family.</text>
</comment>
<protein>
    <recommendedName>
        <fullName evidence="5">MMS19 nucleotide excision repair protein</fullName>
    </recommendedName>
</protein>
<dbReference type="GO" id="GO:0005634">
    <property type="term" value="C:nucleus"/>
    <property type="evidence" value="ECO:0007669"/>
    <property type="project" value="UniProtKB-SubCell"/>
</dbReference>
<reference evidence="8 9" key="1">
    <citation type="journal article" date="2019" name="PLoS Biol.">
        <title>Sex chromosomes control vertical transmission of feminizing Wolbachia symbionts in an isopod.</title>
        <authorList>
            <person name="Becking T."/>
            <person name="Chebbi M.A."/>
            <person name="Giraud I."/>
            <person name="Moumen B."/>
            <person name="Laverre T."/>
            <person name="Caubet Y."/>
            <person name="Peccoud J."/>
            <person name="Gilbert C."/>
            <person name="Cordaux R."/>
        </authorList>
    </citation>
    <scope>NUCLEOTIDE SEQUENCE [LARGE SCALE GENOMIC DNA]</scope>
    <source>
        <strain evidence="8">ANa2</strain>
        <tissue evidence="8">Whole body excluding digestive tract and cuticle</tissue>
    </source>
</reference>
<evidence type="ECO:0000256" key="5">
    <source>
        <dbReference type="RuleBase" id="RU367072"/>
    </source>
</evidence>
<keyword evidence="5" id="KW-0963">Cytoplasm</keyword>
<keyword evidence="9" id="KW-1185">Reference proteome</keyword>
<comment type="function">
    <text evidence="5">Key component of the cytosolic iron-sulfur protein assembly (CIA) complex, a multiprotein complex that mediates the incorporation of iron-sulfur cluster into apoproteins specifically involved in DNA metabolism and genomic integrity. In the CIA complex, MMS19 acts as an adapter between early-acting CIA components and a subset of cellular target iron-sulfur proteins.</text>
</comment>
<feature type="domain" description="MMS19 N-terminal" evidence="7">
    <location>
        <begin position="1"/>
        <end position="141"/>
    </location>
</feature>
<dbReference type="EMBL" id="SEYY01021639">
    <property type="protein sequence ID" value="KAB7496198.1"/>
    <property type="molecule type" value="Genomic_DNA"/>
</dbReference>
<dbReference type="InterPro" id="IPR011989">
    <property type="entry name" value="ARM-like"/>
</dbReference>
<evidence type="ECO:0000313" key="8">
    <source>
        <dbReference type="EMBL" id="KAB7496198.1"/>
    </source>
</evidence>